<protein>
    <submittedName>
        <fullName evidence="3">Uncharacterized protein</fullName>
    </submittedName>
</protein>
<dbReference type="AlphaFoldDB" id="A0AAU9JI07"/>
<comment type="caution">
    <text evidence="3">The sequence shown here is derived from an EMBL/GenBank/DDBJ whole genome shotgun (WGS) entry which is preliminary data.</text>
</comment>
<dbReference type="EMBL" id="CAJZBQ010000044">
    <property type="protein sequence ID" value="CAG9327627.1"/>
    <property type="molecule type" value="Genomic_DNA"/>
</dbReference>
<feature type="transmembrane region" description="Helical" evidence="2">
    <location>
        <begin position="140"/>
        <end position="165"/>
    </location>
</feature>
<feature type="region of interest" description="Disordered" evidence="1">
    <location>
        <begin position="233"/>
        <end position="286"/>
    </location>
</feature>
<feature type="transmembrane region" description="Helical" evidence="2">
    <location>
        <begin position="12"/>
        <end position="32"/>
    </location>
</feature>
<evidence type="ECO:0000313" key="4">
    <source>
        <dbReference type="Proteomes" id="UP001162131"/>
    </source>
</evidence>
<evidence type="ECO:0000256" key="1">
    <source>
        <dbReference type="SAM" id="MobiDB-lite"/>
    </source>
</evidence>
<keyword evidence="2" id="KW-0812">Transmembrane</keyword>
<feature type="transmembrane region" description="Helical" evidence="2">
    <location>
        <begin position="192"/>
        <end position="208"/>
    </location>
</feature>
<accession>A0AAU9JI07</accession>
<reference evidence="3" key="1">
    <citation type="submission" date="2021-09" db="EMBL/GenBank/DDBJ databases">
        <authorList>
            <consortium name="AG Swart"/>
            <person name="Singh M."/>
            <person name="Singh A."/>
            <person name="Seah K."/>
            <person name="Emmerich C."/>
        </authorList>
    </citation>
    <scope>NUCLEOTIDE SEQUENCE</scope>
    <source>
        <strain evidence="3">ATCC30299</strain>
    </source>
</reference>
<evidence type="ECO:0000313" key="3">
    <source>
        <dbReference type="EMBL" id="CAG9327627.1"/>
    </source>
</evidence>
<feature type="transmembrane region" description="Helical" evidence="2">
    <location>
        <begin position="106"/>
        <end position="128"/>
    </location>
</feature>
<name>A0AAU9JI07_9CILI</name>
<keyword evidence="4" id="KW-1185">Reference proteome</keyword>
<keyword evidence="2" id="KW-0472">Membrane</keyword>
<keyword evidence="2" id="KW-1133">Transmembrane helix</keyword>
<evidence type="ECO:0000256" key="2">
    <source>
        <dbReference type="SAM" id="Phobius"/>
    </source>
</evidence>
<gene>
    <name evidence="3" type="ORF">BSTOLATCC_MIC44257</name>
</gene>
<feature type="compositionally biased region" description="Basic and acidic residues" evidence="1">
    <location>
        <begin position="260"/>
        <end position="280"/>
    </location>
</feature>
<sequence>MENRKPRYRISHYIFFTLYFTVIPLKIAAMSVQDWYKQGQDVDPPKNNTYWEGSLFEIFSSKSVYIIGEKSYDELSDHYCKDSYNNSEWFDKAACETFTNLNGGGISFIAFSSLEILFIIAYLIFTALTTYQKSYLCLRVFFSIISTLCGFFGLVVMVGTAMVTYSNACHSVAGYYSTQSNTCAMTGPQLDLFNFLYILAISFGFWVFQCSTKCENKMADENKRASLMDNNRLSHDQGQIPTQPSPIKQLSPSTNPESPQDIHRFGQDEEPDMIYRDRSENGQIIV</sequence>
<dbReference type="Proteomes" id="UP001162131">
    <property type="component" value="Unassembled WGS sequence"/>
</dbReference>
<organism evidence="3 4">
    <name type="scientific">Blepharisma stoltei</name>
    <dbReference type="NCBI Taxonomy" id="1481888"/>
    <lineage>
        <taxon>Eukaryota</taxon>
        <taxon>Sar</taxon>
        <taxon>Alveolata</taxon>
        <taxon>Ciliophora</taxon>
        <taxon>Postciliodesmatophora</taxon>
        <taxon>Heterotrichea</taxon>
        <taxon>Heterotrichida</taxon>
        <taxon>Blepharismidae</taxon>
        <taxon>Blepharisma</taxon>
    </lineage>
</organism>
<feature type="compositionally biased region" description="Polar residues" evidence="1">
    <location>
        <begin position="233"/>
        <end position="258"/>
    </location>
</feature>
<proteinExistence type="predicted"/>